<evidence type="ECO:0000256" key="7">
    <source>
        <dbReference type="SAM" id="Phobius"/>
    </source>
</evidence>
<evidence type="ECO:0000256" key="2">
    <source>
        <dbReference type="ARBA" id="ARBA00022448"/>
    </source>
</evidence>
<evidence type="ECO:0000256" key="4">
    <source>
        <dbReference type="ARBA" id="ARBA00022692"/>
    </source>
</evidence>
<dbReference type="GO" id="GO:0005886">
    <property type="term" value="C:plasma membrane"/>
    <property type="evidence" value="ECO:0007669"/>
    <property type="project" value="UniProtKB-SubCell"/>
</dbReference>
<reference evidence="9 10" key="1">
    <citation type="submission" date="2020-08" db="EMBL/GenBank/DDBJ databases">
        <title>Sequencing the genomes of 1000 actinobacteria strains.</title>
        <authorList>
            <person name="Klenk H.-P."/>
        </authorList>
    </citation>
    <scope>NUCLEOTIDE SEQUENCE [LARGE SCALE GENOMIC DNA]</scope>
    <source>
        <strain evidence="9 10">DSM 45362</strain>
    </source>
</reference>
<dbReference type="CDD" id="cd06173">
    <property type="entry name" value="MFS_MefA_like"/>
    <property type="match status" value="1"/>
</dbReference>
<keyword evidence="10" id="KW-1185">Reference proteome</keyword>
<dbReference type="InterPro" id="IPR010290">
    <property type="entry name" value="TM_effector"/>
</dbReference>
<feature type="domain" description="Major facilitator superfamily (MFS) profile" evidence="8">
    <location>
        <begin position="257"/>
        <end position="451"/>
    </location>
</feature>
<dbReference type="PANTHER" id="PTHR23513">
    <property type="entry name" value="INTEGRAL MEMBRANE EFFLUX PROTEIN-RELATED"/>
    <property type="match status" value="1"/>
</dbReference>
<feature type="transmembrane region" description="Helical" evidence="7">
    <location>
        <begin position="259"/>
        <end position="283"/>
    </location>
</feature>
<dbReference type="Gene3D" id="1.20.1250.20">
    <property type="entry name" value="MFS general substrate transporter like domains"/>
    <property type="match status" value="1"/>
</dbReference>
<dbReference type="InterPro" id="IPR020846">
    <property type="entry name" value="MFS_dom"/>
</dbReference>
<dbReference type="SUPFAM" id="SSF103473">
    <property type="entry name" value="MFS general substrate transporter"/>
    <property type="match status" value="1"/>
</dbReference>
<feature type="transmembrane region" description="Helical" evidence="7">
    <location>
        <begin position="138"/>
        <end position="160"/>
    </location>
</feature>
<feature type="transmembrane region" description="Helical" evidence="7">
    <location>
        <begin position="56"/>
        <end position="75"/>
    </location>
</feature>
<accession>A0A841BYI0</accession>
<dbReference type="PANTHER" id="PTHR23513:SF6">
    <property type="entry name" value="MAJOR FACILITATOR SUPERFAMILY ASSOCIATED DOMAIN-CONTAINING PROTEIN"/>
    <property type="match status" value="1"/>
</dbReference>
<dbReference type="InterPro" id="IPR036259">
    <property type="entry name" value="MFS_trans_sf"/>
</dbReference>
<feature type="transmembrane region" description="Helical" evidence="7">
    <location>
        <begin position="289"/>
        <end position="311"/>
    </location>
</feature>
<dbReference type="Proteomes" id="UP000587527">
    <property type="component" value="Unassembled WGS sequence"/>
</dbReference>
<evidence type="ECO:0000256" key="3">
    <source>
        <dbReference type="ARBA" id="ARBA00022475"/>
    </source>
</evidence>
<evidence type="ECO:0000256" key="1">
    <source>
        <dbReference type="ARBA" id="ARBA00004651"/>
    </source>
</evidence>
<comment type="caution">
    <text evidence="9">The sequence shown here is derived from an EMBL/GenBank/DDBJ whole genome shotgun (WGS) entry which is preliminary data.</text>
</comment>
<evidence type="ECO:0000259" key="8">
    <source>
        <dbReference type="PROSITE" id="PS50850"/>
    </source>
</evidence>
<keyword evidence="2" id="KW-0813">Transport</keyword>
<feature type="transmembrane region" description="Helical" evidence="7">
    <location>
        <begin position="412"/>
        <end position="429"/>
    </location>
</feature>
<keyword evidence="4 7" id="KW-0812">Transmembrane</keyword>
<evidence type="ECO:0000313" key="10">
    <source>
        <dbReference type="Proteomes" id="UP000587527"/>
    </source>
</evidence>
<evidence type="ECO:0000313" key="9">
    <source>
        <dbReference type="EMBL" id="MBB5872725.1"/>
    </source>
</evidence>
<protein>
    <submittedName>
        <fullName evidence="9">MFS family permease</fullName>
    </submittedName>
</protein>
<feature type="transmembrane region" description="Helical" evidence="7">
    <location>
        <begin position="108"/>
        <end position="131"/>
    </location>
</feature>
<dbReference type="PROSITE" id="PS50850">
    <property type="entry name" value="MFS"/>
    <property type="match status" value="1"/>
</dbReference>
<dbReference type="GO" id="GO:0022857">
    <property type="term" value="F:transmembrane transporter activity"/>
    <property type="evidence" value="ECO:0007669"/>
    <property type="project" value="InterPro"/>
</dbReference>
<feature type="transmembrane region" description="Helical" evidence="7">
    <location>
        <begin position="323"/>
        <end position="341"/>
    </location>
</feature>
<dbReference type="EMBL" id="JACHMN010000003">
    <property type="protein sequence ID" value="MBB5872725.1"/>
    <property type="molecule type" value="Genomic_DNA"/>
</dbReference>
<organism evidence="9 10">
    <name type="scientific">Allocatelliglobosispora scoriae</name>
    <dbReference type="NCBI Taxonomy" id="643052"/>
    <lineage>
        <taxon>Bacteria</taxon>
        <taxon>Bacillati</taxon>
        <taxon>Actinomycetota</taxon>
        <taxon>Actinomycetes</taxon>
        <taxon>Micromonosporales</taxon>
        <taxon>Micromonosporaceae</taxon>
        <taxon>Allocatelliglobosispora</taxon>
    </lineage>
</organism>
<dbReference type="RefSeq" id="WP_184842803.1">
    <property type="nucleotide sequence ID" value="NZ_JACHMN010000003.1"/>
</dbReference>
<feature type="transmembrane region" description="Helical" evidence="7">
    <location>
        <begin position="347"/>
        <end position="367"/>
    </location>
</feature>
<keyword evidence="6 7" id="KW-0472">Membrane</keyword>
<feature type="transmembrane region" description="Helical" evidence="7">
    <location>
        <begin position="388"/>
        <end position="406"/>
    </location>
</feature>
<sequence>MSITAEPDLIAEEAGIEPAPAAPALAVPASAEPPRRGVLRNRDFRLLWAGETTSKFGSAITGVALPLVAVTVLDAGPLGMGVLTALSWVPWLVFGLPAGAWVDRWPRRTVMITCNASALVLLVSVPIVYWLGLLSMGYLLFVALASGIGAVFFSPAYGAYLPSLVDGEDLGEANAKLHGSAQVAFMGGSGVGGVIAAVFGAVGGILVDAITYLVAVVCLGSIRHREPRQVRSADAPRKTIRQDIADGIRFLVRDPYLRIIALCAGVENLLLSGALALLVVFLIKVVAIPAGFVGALLIADSLGGLAGALIANRVSRKLGTARALIVLAITTAPFGLLIPLTTDGFGMLFFAVGMGVPAAGMVACGIISGTFRMRYCPPQMQGRVSTSAMVIVYGSMPIGALIGGLLGSTLGITTGLWIMLGALAAAKWLRLIGPIKRSRDLPTEPAAAVPA</sequence>
<keyword evidence="5 7" id="KW-1133">Transmembrane helix</keyword>
<comment type="subcellular location">
    <subcellularLocation>
        <location evidence="1">Cell membrane</location>
        <topology evidence="1">Multi-pass membrane protein</topology>
    </subcellularLocation>
</comment>
<name>A0A841BYI0_9ACTN</name>
<dbReference type="Pfam" id="PF05977">
    <property type="entry name" value="MFS_3"/>
    <property type="match status" value="1"/>
</dbReference>
<evidence type="ECO:0000256" key="6">
    <source>
        <dbReference type="ARBA" id="ARBA00023136"/>
    </source>
</evidence>
<feature type="transmembrane region" description="Helical" evidence="7">
    <location>
        <begin position="194"/>
        <end position="222"/>
    </location>
</feature>
<evidence type="ECO:0000256" key="5">
    <source>
        <dbReference type="ARBA" id="ARBA00022989"/>
    </source>
</evidence>
<dbReference type="AlphaFoldDB" id="A0A841BYI0"/>
<gene>
    <name evidence="9" type="ORF">F4553_006159</name>
</gene>
<feature type="transmembrane region" description="Helical" evidence="7">
    <location>
        <begin position="82"/>
        <end position="102"/>
    </location>
</feature>
<proteinExistence type="predicted"/>
<keyword evidence="3" id="KW-1003">Cell membrane</keyword>